<gene>
    <name evidence="1" type="ORF">KOR34_09060</name>
</gene>
<dbReference type="RefSeq" id="WP_146562584.1">
    <property type="nucleotide sequence ID" value="NZ_SIHJ01000001.1"/>
</dbReference>
<sequence length="153" mass="16107">MPFSTQSRPLQAVCCSFLMVSLTGCGGDYRQVSGVVTIDGKPLETGRVKFFPEAGRPAIGEITGGGRYTLTTIDPGDGALPGDYTVTVESTKYSASGRMASSLEEELSGVGVNVQIESQSLVPARYSNRGDTPIKVTVKPNGLNEIDLVLESS</sequence>
<proteinExistence type="predicted"/>
<evidence type="ECO:0000313" key="2">
    <source>
        <dbReference type="Proteomes" id="UP000316714"/>
    </source>
</evidence>
<dbReference type="Proteomes" id="UP000316714">
    <property type="component" value="Unassembled WGS sequence"/>
</dbReference>
<keyword evidence="2" id="KW-1185">Reference proteome</keyword>
<comment type="caution">
    <text evidence="1">The sequence shown here is derived from an EMBL/GenBank/DDBJ whole genome shotgun (WGS) entry which is preliminary data.</text>
</comment>
<evidence type="ECO:0008006" key="3">
    <source>
        <dbReference type="Google" id="ProtNLM"/>
    </source>
</evidence>
<accession>A0A5C5VDM9</accession>
<organism evidence="1 2">
    <name type="scientific">Posidoniimonas corsicana</name>
    <dbReference type="NCBI Taxonomy" id="1938618"/>
    <lineage>
        <taxon>Bacteria</taxon>
        <taxon>Pseudomonadati</taxon>
        <taxon>Planctomycetota</taxon>
        <taxon>Planctomycetia</taxon>
        <taxon>Pirellulales</taxon>
        <taxon>Lacipirellulaceae</taxon>
        <taxon>Posidoniimonas</taxon>
    </lineage>
</organism>
<dbReference type="AlphaFoldDB" id="A0A5C5VDM9"/>
<evidence type="ECO:0000313" key="1">
    <source>
        <dbReference type="EMBL" id="TWT36009.1"/>
    </source>
</evidence>
<reference evidence="1 2" key="1">
    <citation type="submission" date="2019-02" db="EMBL/GenBank/DDBJ databases">
        <title>Deep-cultivation of Planctomycetes and their phenomic and genomic characterization uncovers novel biology.</title>
        <authorList>
            <person name="Wiegand S."/>
            <person name="Jogler M."/>
            <person name="Boedeker C."/>
            <person name="Pinto D."/>
            <person name="Vollmers J."/>
            <person name="Rivas-Marin E."/>
            <person name="Kohn T."/>
            <person name="Peeters S.H."/>
            <person name="Heuer A."/>
            <person name="Rast P."/>
            <person name="Oberbeckmann S."/>
            <person name="Bunk B."/>
            <person name="Jeske O."/>
            <person name="Meyerdierks A."/>
            <person name="Storesund J.E."/>
            <person name="Kallscheuer N."/>
            <person name="Luecker S."/>
            <person name="Lage O.M."/>
            <person name="Pohl T."/>
            <person name="Merkel B.J."/>
            <person name="Hornburger P."/>
            <person name="Mueller R.-W."/>
            <person name="Bruemmer F."/>
            <person name="Labrenz M."/>
            <person name="Spormann A.M."/>
            <person name="Op Den Camp H."/>
            <person name="Overmann J."/>
            <person name="Amann R."/>
            <person name="Jetten M.S.M."/>
            <person name="Mascher T."/>
            <person name="Medema M.H."/>
            <person name="Devos D.P."/>
            <person name="Kaster A.-K."/>
            <person name="Ovreas L."/>
            <person name="Rohde M."/>
            <person name="Galperin M.Y."/>
            <person name="Jogler C."/>
        </authorList>
    </citation>
    <scope>NUCLEOTIDE SEQUENCE [LARGE SCALE GENOMIC DNA]</scope>
    <source>
        <strain evidence="1 2">KOR34</strain>
    </source>
</reference>
<protein>
    <recommendedName>
        <fullName evidence="3">Carboxypeptidase regulatory-like domain-containing protein</fullName>
    </recommendedName>
</protein>
<dbReference type="EMBL" id="SIHJ01000001">
    <property type="protein sequence ID" value="TWT36009.1"/>
    <property type="molecule type" value="Genomic_DNA"/>
</dbReference>
<name>A0A5C5VDM9_9BACT</name>
<dbReference type="OrthoDB" id="291697at2"/>